<dbReference type="Proteomes" id="UP001642360">
    <property type="component" value="Unassembled WGS sequence"/>
</dbReference>
<name>A0ABC8SUA2_9AQUA</name>
<dbReference type="InterPro" id="IPR003676">
    <property type="entry name" value="SAUR_fam"/>
</dbReference>
<gene>
    <name evidence="3" type="ORF">ILEXP_LOCUS29562</name>
</gene>
<comment type="caution">
    <text evidence="3">The sequence shown here is derived from an EMBL/GenBank/DDBJ whole genome shotgun (WGS) entry which is preliminary data.</text>
</comment>
<evidence type="ECO:0000256" key="2">
    <source>
        <dbReference type="SAM" id="SignalP"/>
    </source>
</evidence>
<sequence length="120" mass="13796">MSWMKRGLLILKLLGKMRTRILTLSSRSDFNRLGDDDCDDDDVRSLPEDVKEGHFVVQTVNDGELKRFIIELSYLEHPGFLNLLEQAVEEFGFEQEGVLAVACGPSELRRILENGEERRE</sequence>
<evidence type="ECO:0000313" key="4">
    <source>
        <dbReference type="Proteomes" id="UP001642360"/>
    </source>
</evidence>
<accession>A0ABC8SUA2</accession>
<feature type="signal peptide" evidence="2">
    <location>
        <begin position="1"/>
        <end position="19"/>
    </location>
</feature>
<proteinExistence type="inferred from homology"/>
<protein>
    <submittedName>
        <fullName evidence="3">Uncharacterized protein</fullName>
    </submittedName>
</protein>
<comment type="similarity">
    <text evidence="1">Belongs to the ARG7 family.</text>
</comment>
<dbReference type="EMBL" id="CAUOFW020003580">
    <property type="protein sequence ID" value="CAK9160777.1"/>
    <property type="molecule type" value="Genomic_DNA"/>
</dbReference>
<dbReference type="PANTHER" id="PTHR31374">
    <property type="entry name" value="AUXIN-INDUCED PROTEIN-LIKE-RELATED"/>
    <property type="match status" value="1"/>
</dbReference>
<evidence type="ECO:0000256" key="1">
    <source>
        <dbReference type="ARBA" id="ARBA00006974"/>
    </source>
</evidence>
<dbReference type="AlphaFoldDB" id="A0ABC8SUA2"/>
<organism evidence="3 4">
    <name type="scientific">Ilex paraguariensis</name>
    <name type="common">yerba mate</name>
    <dbReference type="NCBI Taxonomy" id="185542"/>
    <lineage>
        <taxon>Eukaryota</taxon>
        <taxon>Viridiplantae</taxon>
        <taxon>Streptophyta</taxon>
        <taxon>Embryophyta</taxon>
        <taxon>Tracheophyta</taxon>
        <taxon>Spermatophyta</taxon>
        <taxon>Magnoliopsida</taxon>
        <taxon>eudicotyledons</taxon>
        <taxon>Gunneridae</taxon>
        <taxon>Pentapetalae</taxon>
        <taxon>asterids</taxon>
        <taxon>campanulids</taxon>
        <taxon>Aquifoliales</taxon>
        <taxon>Aquifoliaceae</taxon>
        <taxon>Ilex</taxon>
    </lineage>
</organism>
<dbReference type="PANTHER" id="PTHR31374:SF148">
    <property type="entry name" value="AUXIN-RESPONSIVE PROTEIN SAUR36-LIKE"/>
    <property type="match status" value="1"/>
</dbReference>
<dbReference type="Pfam" id="PF02519">
    <property type="entry name" value="Auxin_inducible"/>
    <property type="match status" value="1"/>
</dbReference>
<keyword evidence="4" id="KW-1185">Reference proteome</keyword>
<keyword evidence="2" id="KW-0732">Signal</keyword>
<feature type="chain" id="PRO_5044843967" evidence="2">
    <location>
        <begin position="20"/>
        <end position="120"/>
    </location>
</feature>
<reference evidence="3 4" key="1">
    <citation type="submission" date="2024-02" db="EMBL/GenBank/DDBJ databases">
        <authorList>
            <person name="Vignale AGUSTIN F."/>
            <person name="Sosa J E."/>
            <person name="Modenutti C."/>
        </authorList>
    </citation>
    <scope>NUCLEOTIDE SEQUENCE [LARGE SCALE GENOMIC DNA]</scope>
</reference>
<evidence type="ECO:0000313" key="3">
    <source>
        <dbReference type="EMBL" id="CAK9160777.1"/>
    </source>
</evidence>